<dbReference type="InterPro" id="IPR002068">
    <property type="entry name" value="A-crystallin/Hsp20_dom"/>
</dbReference>
<accession>A0A4U3L7A8</accession>
<comment type="similarity">
    <text evidence="1 2">Belongs to the small heat shock protein (HSP20) family.</text>
</comment>
<dbReference type="PROSITE" id="PS01031">
    <property type="entry name" value="SHSP"/>
    <property type="match status" value="1"/>
</dbReference>
<protein>
    <submittedName>
        <fullName evidence="4">Hsp20/alpha crystallin family protein</fullName>
    </submittedName>
</protein>
<dbReference type="CDD" id="cd06464">
    <property type="entry name" value="ACD_sHsps-like"/>
    <property type="match status" value="1"/>
</dbReference>
<dbReference type="RefSeq" id="WP_137260539.1">
    <property type="nucleotide sequence ID" value="NZ_SZQL01000002.1"/>
</dbReference>
<feature type="domain" description="SHSP" evidence="3">
    <location>
        <begin position="34"/>
        <end position="145"/>
    </location>
</feature>
<reference evidence="4 5" key="1">
    <citation type="submission" date="2019-05" db="EMBL/GenBank/DDBJ databases">
        <title>Panacibacter sp. strain 17mud1-8 Genome sequencing and assembly.</title>
        <authorList>
            <person name="Chhetri G."/>
        </authorList>
    </citation>
    <scope>NUCLEOTIDE SEQUENCE [LARGE SCALE GENOMIC DNA]</scope>
    <source>
        <strain evidence="4 5">17mud1-8</strain>
    </source>
</reference>
<evidence type="ECO:0000313" key="5">
    <source>
        <dbReference type="Proteomes" id="UP000305848"/>
    </source>
</evidence>
<dbReference type="InterPro" id="IPR008978">
    <property type="entry name" value="HSP20-like_chaperone"/>
</dbReference>
<comment type="caution">
    <text evidence="4">The sequence shown here is derived from an EMBL/GenBank/DDBJ whole genome shotgun (WGS) entry which is preliminary data.</text>
</comment>
<evidence type="ECO:0000256" key="1">
    <source>
        <dbReference type="PROSITE-ProRule" id="PRU00285"/>
    </source>
</evidence>
<name>A0A4U3L7A8_9BACT</name>
<gene>
    <name evidence="4" type="ORF">FC093_04420</name>
</gene>
<sequence length="145" mass="16376">MYSQCNTAGSRPAFHKYGHFTRQRFGNHPWATGFRRPKYNVPVNIVDNAGSYEVHVYATGFAKENIRLSVADGVLYISGTREVDENYLPNFSLQEYPIKSFERVIALNEQVDTANISAKQENGVLLITLPKTPEAQKPAQEVKIE</sequence>
<evidence type="ECO:0000259" key="3">
    <source>
        <dbReference type="PROSITE" id="PS01031"/>
    </source>
</evidence>
<dbReference type="OrthoDB" id="670468at2"/>
<dbReference type="Gene3D" id="2.60.40.790">
    <property type="match status" value="1"/>
</dbReference>
<proteinExistence type="inferred from homology"/>
<dbReference type="Proteomes" id="UP000305848">
    <property type="component" value="Unassembled WGS sequence"/>
</dbReference>
<dbReference type="PANTHER" id="PTHR11527">
    <property type="entry name" value="HEAT-SHOCK PROTEIN 20 FAMILY MEMBER"/>
    <property type="match status" value="1"/>
</dbReference>
<dbReference type="SUPFAM" id="SSF49764">
    <property type="entry name" value="HSP20-like chaperones"/>
    <property type="match status" value="1"/>
</dbReference>
<keyword evidence="5" id="KW-1185">Reference proteome</keyword>
<organism evidence="4 5">
    <name type="scientific">Ilyomonas limi</name>
    <dbReference type="NCBI Taxonomy" id="2575867"/>
    <lineage>
        <taxon>Bacteria</taxon>
        <taxon>Pseudomonadati</taxon>
        <taxon>Bacteroidota</taxon>
        <taxon>Chitinophagia</taxon>
        <taxon>Chitinophagales</taxon>
        <taxon>Chitinophagaceae</taxon>
        <taxon>Ilyomonas</taxon>
    </lineage>
</organism>
<evidence type="ECO:0000256" key="2">
    <source>
        <dbReference type="RuleBase" id="RU003616"/>
    </source>
</evidence>
<dbReference type="InterPro" id="IPR031107">
    <property type="entry name" value="Small_HSP"/>
</dbReference>
<evidence type="ECO:0000313" key="4">
    <source>
        <dbReference type="EMBL" id="TKK70940.1"/>
    </source>
</evidence>
<dbReference type="EMBL" id="SZQL01000002">
    <property type="protein sequence ID" value="TKK70940.1"/>
    <property type="molecule type" value="Genomic_DNA"/>
</dbReference>
<dbReference type="Pfam" id="PF00011">
    <property type="entry name" value="HSP20"/>
    <property type="match status" value="1"/>
</dbReference>
<dbReference type="AlphaFoldDB" id="A0A4U3L7A8"/>